<comment type="caution">
    <text evidence="4">The sequence shown here is derived from an EMBL/GenBank/DDBJ whole genome shotgun (WGS) entry which is preliminary data.</text>
</comment>
<comment type="subcellular location">
    <subcellularLocation>
        <location evidence="1">Membrane</location>
        <topology evidence="1">Multi-pass membrane protein</topology>
    </subcellularLocation>
</comment>
<feature type="non-terminal residue" evidence="4">
    <location>
        <position position="1"/>
    </location>
</feature>
<organism evidence="4 5">
    <name type="scientific">Macrophomina phaseolina</name>
    <dbReference type="NCBI Taxonomy" id="35725"/>
    <lineage>
        <taxon>Eukaryota</taxon>
        <taxon>Fungi</taxon>
        <taxon>Dikarya</taxon>
        <taxon>Ascomycota</taxon>
        <taxon>Pezizomycotina</taxon>
        <taxon>Dothideomycetes</taxon>
        <taxon>Dothideomycetes incertae sedis</taxon>
        <taxon>Botryosphaeriales</taxon>
        <taxon>Botryosphaeriaceae</taxon>
        <taxon>Macrophomina</taxon>
    </lineage>
</organism>
<dbReference type="SUPFAM" id="SSF103473">
    <property type="entry name" value="MFS general substrate transporter"/>
    <property type="match status" value="1"/>
</dbReference>
<sequence>SGPSSTPTDQRCWSLLEIFCLLQWYSSSASAQYQFIVVFGILGGAGTSLLYTPSTASIGHFFSRRRGMATGIAAGGGSIDGVASSLILQSLPPKLGFAWATRVLGFVFIVLCGVAHLLMRSRLPPRRGERVMPDITIFKDPALALLVAGVCFIEWGLFTPPTYMPSFTLSTSAFDTAFAYQLIAILNAGSSVGRWVAGQASDWIGRFNCLTITRLLNSAHERPNEGRVRKGQAGLVGRALM</sequence>
<dbReference type="PANTHER" id="PTHR11360:SF177">
    <property type="entry name" value="RIBOFLAVIN TRANSPORTER MCH5"/>
    <property type="match status" value="1"/>
</dbReference>
<feature type="transmembrane region" description="Helical" evidence="3">
    <location>
        <begin position="178"/>
        <end position="197"/>
    </location>
</feature>
<keyword evidence="3" id="KW-1133">Transmembrane helix</keyword>
<dbReference type="InterPro" id="IPR050327">
    <property type="entry name" value="Proton-linked_MCT"/>
</dbReference>
<gene>
    <name evidence="4" type="ORF">B0J12DRAFT_775832</name>
</gene>
<protein>
    <submittedName>
        <fullName evidence="4">Major facilitator superfamily domain-containing protein</fullName>
    </submittedName>
</protein>
<dbReference type="InterPro" id="IPR036259">
    <property type="entry name" value="MFS_trans_sf"/>
</dbReference>
<evidence type="ECO:0000313" key="5">
    <source>
        <dbReference type="Proteomes" id="UP000774617"/>
    </source>
</evidence>
<feature type="transmembrane region" description="Helical" evidence="3">
    <location>
        <begin position="31"/>
        <end position="51"/>
    </location>
</feature>
<evidence type="ECO:0000256" key="3">
    <source>
        <dbReference type="SAM" id="Phobius"/>
    </source>
</evidence>
<dbReference type="Pfam" id="PF07690">
    <property type="entry name" value="MFS_1"/>
    <property type="match status" value="1"/>
</dbReference>
<dbReference type="PANTHER" id="PTHR11360">
    <property type="entry name" value="MONOCARBOXYLATE TRANSPORTER"/>
    <property type="match status" value="1"/>
</dbReference>
<feature type="transmembrane region" description="Helical" evidence="3">
    <location>
        <begin position="97"/>
        <end position="119"/>
    </location>
</feature>
<dbReference type="InterPro" id="IPR011701">
    <property type="entry name" value="MFS"/>
</dbReference>
<name>A0ABQ8FR51_9PEZI</name>
<reference evidence="4 5" key="1">
    <citation type="journal article" date="2021" name="Nat. Commun.">
        <title>Genetic determinants of endophytism in the Arabidopsis root mycobiome.</title>
        <authorList>
            <person name="Mesny F."/>
            <person name="Miyauchi S."/>
            <person name="Thiergart T."/>
            <person name="Pickel B."/>
            <person name="Atanasova L."/>
            <person name="Karlsson M."/>
            <person name="Huettel B."/>
            <person name="Barry K.W."/>
            <person name="Haridas S."/>
            <person name="Chen C."/>
            <person name="Bauer D."/>
            <person name="Andreopoulos W."/>
            <person name="Pangilinan J."/>
            <person name="LaButti K."/>
            <person name="Riley R."/>
            <person name="Lipzen A."/>
            <person name="Clum A."/>
            <person name="Drula E."/>
            <person name="Henrissat B."/>
            <person name="Kohler A."/>
            <person name="Grigoriev I.V."/>
            <person name="Martin F.M."/>
            <person name="Hacquard S."/>
        </authorList>
    </citation>
    <scope>NUCLEOTIDE SEQUENCE [LARGE SCALE GENOMIC DNA]</scope>
    <source>
        <strain evidence="4 5">MPI-SDFR-AT-0080</strain>
    </source>
</reference>
<feature type="transmembrane region" description="Helical" evidence="3">
    <location>
        <begin position="140"/>
        <end position="158"/>
    </location>
</feature>
<dbReference type="Gene3D" id="1.20.1250.20">
    <property type="entry name" value="MFS general substrate transporter like domains"/>
    <property type="match status" value="1"/>
</dbReference>
<keyword evidence="5" id="KW-1185">Reference proteome</keyword>
<feature type="transmembrane region" description="Helical" evidence="3">
    <location>
        <begin position="72"/>
        <end position="91"/>
    </location>
</feature>
<dbReference type="EMBL" id="JAGTJR010000079">
    <property type="protein sequence ID" value="KAH7014719.1"/>
    <property type="molecule type" value="Genomic_DNA"/>
</dbReference>
<evidence type="ECO:0000256" key="1">
    <source>
        <dbReference type="ARBA" id="ARBA00004141"/>
    </source>
</evidence>
<accession>A0ABQ8FR51</accession>
<dbReference type="Proteomes" id="UP000774617">
    <property type="component" value="Unassembled WGS sequence"/>
</dbReference>
<proteinExistence type="inferred from homology"/>
<evidence type="ECO:0000313" key="4">
    <source>
        <dbReference type="EMBL" id="KAH7014719.1"/>
    </source>
</evidence>
<comment type="similarity">
    <text evidence="2">Belongs to the major facilitator superfamily. Monocarboxylate porter (TC 2.A.1.13) family.</text>
</comment>
<keyword evidence="3" id="KW-0472">Membrane</keyword>
<keyword evidence="3" id="KW-0812">Transmembrane</keyword>
<evidence type="ECO:0000256" key="2">
    <source>
        <dbReference type="ARBA" id="ARBA00006727"/>
    </source>
</evidence>